<evidence type="ECO:0000313" key="2">
    <source>
        <dbReference type="Proteomes" id="UP000034044"/>
    </source>
</evidence>
<name>A0A0G0FV04_9BACT</name>
<organism evidence="1 2">
    <name type="scientific">Candidatus Wolfebacteria bacterium GW2011_GWC1_37_10</name>
    <dbReference type="NCBI Taxonomy" id="1619010"/>
    <lineage>
        <taxon>Bacteria</taxon>
        <taxon>Candidatus Wolfeibacteriota</taxon>
    </lineage>
</organism>
<reference evidence="1 2" key="1">
    <citation type="journal article" date="2015" name="Nature">
        <title>rRNA introns, odd ribosomes, and small enigmatic genomes across a large radiation of phyla.</title>
        <authorList>
            <person name="Brown C.T."/>
            <person name="Hug L.A."/>
            <person name="Thomas B.C."/>
            <person name="Sharon I."/>
            <person name="Castelle C.J."/>
            <person name="Singh A."/>
            <person name="Wilkins M.J."/>
            <person name="Williams K.H."/>
            <person name="Banfield J.F."/>
        </authorList>
    </citation>
    <scope>NUCLEOTIDE SEQUENCE [LARGE SCALE GENOMIC DNA]</scope>
</reference>
<dbReference type="Proteomes" id="UP000034044">
    <property type="component" value="Unassembled WGS sequence"/>
</dbReference>
<dbReference type="AlphaFoldDB" id="A0A0G0FV04"/>
<dbReference type="EMBL" id="LBSR01000014">
    <property type="protein sequence ID" value="KKQ21747.1"/>
    <property type="molecule type" value="Genomic_DNA"/>
</dbReference>
<protein>
    <submittedName>
        <fullName evidence="1">Uncharacterized protein</fullName>
    </submittedName>
</protein>
<evidence type="ECO:0000313" key="1">
    <source>
        <dbReference type="EMBL" id="KKQ21747.1"/>
    </source>
</evidence>
<proteinExistence type="predicted"/>
<gene>
    <name evidence="1" type="ORF">US36_C0014G0007</name>
</gene>
<accession>A0A0G0FV04</accession>
<comment type="caution">
    <text evidence="1">The sequence shown here is derived from an EMBL/GenBank/DDBJ whole genome shotgun (WGS) entry which is preliminary data.</text>
</comment>
<sequence>MNKSDFNLSRYPFGKKVIIHDFVGKYGDWLFKQPLISAFMGAGYKIFFASSNQYKPLNKEYYSNLKGDSSLAIFFTRSDKEKPSDYVKKSYPYIIEINRINRFSEKVIISIYGKIIHEKIFSKIRREQERIEAIVDFLGLQYKERSIKIQLRNQKIIVLSFNVGEKINERSKNIDVKEIIKVLRYAHTHGYCLQVIEEKGLYNPLTIKIKKNLKEILQIRETKTIHEAFNIINQGRIFFGLDSGLAHYAVQKGKIVFSLFDIEYHGKSPVFNTKLCNHLTFFGNQKFANEIINYIKILDVSKKYDKSYKFINRFISNEDKLVRNSYSNDVKFVKLILKKMNFSTKFKKKFENLKNMFDGIFIPDKKCTVHYDTLPLVKGPLFINSFDFVQYLQRKIAIFHQNNRKINIFAKNCSFFYGTAMKHNKSDIDLVTISKEGLSNKEKAQIVHVFKQVLNKYSFSTDLPHQTPSFKPIKHFKKNYYPIILKNKSVFSFRVQNDQKNIEKFKTRIKIKIIANEISYQELDQLSTMFLAHPFYGQEFIEELKLLVKDKNEFIKYEEFIRKMEFILSTIGPFGSPTNVLLKFDKTQDSKNAYLFKKLISHGLIYVNENRLYLNWDIRRPQHAWFIPIAITSLPKIDNVVREGLKSRVYKNSTFIMLKKINQKKLSIDKAIYCLNSESYLLISEAFHYLKNFNHRYLKKYFKMPAKEFREYLNFKNSNCNDSKDQKINLLSLLLGETPNLLESDIKKLSGYNLFVYYFIHSKEFEFLNVKSLEKQRTKNGIQHTQDFTLQFKKEFIQMLREYYLYFLIDPDIFLVKEKKKEILFMYFVKGVGFLQGGGEQARKIKKFLSDIPQEIFSNSDKLGYFLRRFERIKNNDIGTQIKREPILIWAMNTNIDNLFFKK</sequence>